<reference evidence="1 2" key="1">
    <citation type="submission" date="2008-07" db="EMBL/GenBank/DDBJ databases">
        <authorList>
            <person name="El-Sayed N."/>
            <person name="Caler E."/>
            <person name="Inman J."/>
            <person name="Amedeo P."/>
            <person name="Hass B."/>
            <person name="Wortman J."/>
        </authorList>
    </citation>
    <scope>NUCLEOTIDE SEQUENCE [LARGE SCALE GENOMIC DNA]</scope>
    <source>
        <strain evidence="2">ATCC 50983 / TXsc</strain>
    </source>
</reference>
<proteinExistence type="predicted"/>
<keyword evidence="2" id="KW-1185">Reference proteome</keyword>
<gene>
    <name evidence="1" type="ORF">Pmar_PMAR008490</name>
</gene>
<organism evidence="2">
    <name type="scientific">Perkinsus marinus (strain ATCC 50983 / TXsc)</name>
    <dbReference type="NCBI Taxonomy" id="423536"/>
    <lineage>
        <taxon>Eukaryota</taxon>
        <taxon>Sar</taxon>
        <taxon>Alveolata</taxon>
        <taxon>Perkinsozoa</taxon>
        <taxon>Perkinsea</taxon>
        <taxon>Perkinsida</taxon>
        <taxon>Perkinsidae</taxon>
        <taxon>Perkinsus</taxon>
    </lineage>
</organism>
<accession>C5KLI0</accession>
<protein>
    <submittedName>
        <fullName evidence="1">Uncharacterized protein</fullName>
    </submittedName>
</protein>
<dbReference type="GeneID" id="9045697"/>
<dbReference type="EMBL" id="GG673979">
    <property type="protein sequence ID" value="EER14662.1"/>
    <property type="molecule type" value="Genomic_DNA"/>
</dbReference>
<dbReference type="AlphaFoldDB" id="C5KLI0"/>
<feature type="non-terminal residue" evidence="1">
    <location>
        <position position="51"/>
    </location>
</feature>
<dbReference type="InParanoid" id="C5KLI0"/>
<dbReference type="Proteomes" id="UP000007800">
    <property type="component" value="Unassembled WGS sequence"/>
</dbReference>
<dbReference type="RefSeq" id="XP_002782866.1">
    <property type="nucleotide sequence ID" value="XM_002782820.1"/>
</dbReference>
<feature type="non-terminal residue" evidence="1">
    <location>
        <position position="1"/>
    </location>
</feature>
<sequence length="51" mass="5785">SIDTNIWDERALQCLQRASDTLLDPLISNVTTFQLITLCDCLSKMTQRGLE</sequence>
<name>C5KLI0_PERM5</name>
<evidence type="ECO:0000313" key="2">
    <source>
        <dbReference type="Proteomes" id="UP000007800"/>
    </source>
</evidence>
<evidence type="ECO:0000313" key="1">
    <source>
        <dbReference type="EMBL" id="EER14662.1"/>
    </source>
</evidence>